<evidence type="ECO:0000256" key="1">
    <source>
        <dbReference type="SAM" id="SignalP"/>
    </source>
</evidence>
<evidence type="ECO:0000313" key="3">
    <source>
        <dbReference type="Proteomes" id="UP001144673"/>
    </source>
</evidence>
<evidence type="ECO:0000313" key="2">
    <source>
        <dbReference type="EMBL" id="KAJ4155514.1"/>
    </source>
</evidence>
<protein>
    <submittedName>
        <fullName evidence="2">Uncharacterized protein</fullName>
    </submittedName>
</protein>
<keyword evidence="1" id="KW-0732">Signal</keyword>
<gene>
    <name evidence="2" type="ORF">LMH87_000754</name>
</gene>
<keyword evidence="3" id="KW-1185">Reference proteome</keyword>
<feature type="signal peptide" evidence="1">
    <location>
        <begin position="1"/>
        <end position="16"/>
    </location>
</feature>
<dbReference type="RefSeq" id="XP_056055638.1">
    <property type="nucleotide sequence ID" value="XM_056198716.1"/>
</dbReference>
<dbReference type="Proteomes" id="UP001144673">
    <property type="component" value="Chromosome 6"/>
</dbReference>
<comment type="caution">
    <text evidence="2">The sequence shown here is derived from an EMBL/GenBank/DDBJ whole genome shotgun (WGS) entry which is preliminary data.</text>
</comment>
<dbReference type="KEGG" id="amus:LMH87_000754"/>
<proteinExistence type="predicted"/>
<feature type="chain" id="PRO_5040856640" evidence="1">
    <location>
        <begin position="17"/>
        <end position="161"/>
    </location>
</feature>
<accession>A0A9W8QG13</accession>
<dbReference type="GeneID" id="80887913"/>
<dbReference type="AlphaFoldDB" id="A0A9W8QG13"/>
<dbReference type="EMBL" id="JAJHUN010000007">
    <property type="protein sequence ID" value="KAJ4155514.1"/>
    <property type="molecule type" value="Genomic_DNA"/>
</dbReference>
<sequence>MWRLFLLLLAALCVTALPAVNEHGDCRRDDLYKSLKRDGEAFCTMILDPECYTTISTPSEFATYDDSKLSSYCSCIYEACHHDATSSEDASLPSYTQPSTATATSHTWTSLPTHDIDVSGRDNHCHPTTDDVAYHAVCLCYRVPWKYHFYTSVEQYVVDIL</sequence>
<name>A0A9W8QG13_AKAMU</name>
<organism evidence="2 3">
    <name type="scientific">Akanthomyces muscarius</name>
    <name type="common">Entomopathogenic fungus</name>
    <name type="synonym">Lecanicillium muscarium</name>
    <dbReference type="NCBI Taxonomy" id="2231603"/>
    <lineage>
        <taxon>Eukaryota</taxon>
        <taxon>Fungi</taxon>
        <taxon>Dikarya</taxon>
        <taxon>Ascomycota</taxon>
        <taxon>Pezizomycotina</taxon>
        <taxon>Sordariomycetes</taxon>
        <taxon>Hypocreomycetidae</taxon>
        <taxon>Hypocreales</taxon>
        <taxon>Cordycipitaceae</taxon>
        <taxon>Akanthomyces</taxon>
    </lineage>
</organism>
<reference evidence="2" key="1">
    <citation type="journal article" date="2023" name="Access Microbiol">
        <title>De-novo genome assembly for Akanthomyces muscarius, a biocontrol agent of insect agricultural pests.</title>
        <authorList>
            <person name="Erdos Z."/>
            <person name="Studholme D.J."/>
            <person name="Raymond B."/>
            <person name="Sharma M."/>
        </authorList>
    </citation>
    <scope>NUCLEOTIDE SEQUENCE</scope>
    <source>
        <strain evidence="2">Ve6</strain>
    </source>
</reference>